<name>A0A1Z4LYF8_9CYAN</name>
<dbReference type="Proteomes" id="UP000218418">
    <property type="component" value="Chromosome"/>
</dbReference>
<dbReference type="AlphaFoldDB" id="A0A1Z4LYF8"/>
<dbReference type="Gene3D" id="3.40.50.300">
    <property type="entry name" value="P-loop containing nucleotide triphosphate hydrolases"/>
    <property type="match status" value="2"/>
</dbReference>
<evidence type="ECO:0000313" key="2">
    <source>
        <dbReference type="Proteomes" id="UP000218418"/>
    </source>
</evidence>
<evidence type="ECO:0008006" key="3">
    <source>
        <dbReference type="Google" id="ProtNLM"/>
    </source>
</evidence>
<dbReference type="InterPro" id="IPR035093">
    <property type="entry name" value="RelE/ParE_toxin_dom_sf"/>
</dbReference>
<dbReference type="SUPFAM" id="SSF52540">
    <property type="entry name" value="P-loop containing nucleoside triphosphate hydrolases"/>
    <property type="match status" value="1"/>
</dbReference>
<accession>A0A1Z4LYF8</accession>
<dbReference type="OrthoDB" id="568057at2"/>
<sequence>MPQIRIIRAALREIQKLPHTACEIVYEILRSLSQGIDTDTILVEKYSSLRLLRTKKGNVRVIWKKEDNNDILIIKAACRDDAYESKLTDRDFDNQELIAELDFLKELQVVESNFSQHPAYHWNSEINSDWYKFVFNSYRYSPVRTSYQKEFFDKVFNPLTIYKYNQNKEELNNQACIIQSAPGTGKTVCATLFACEIHRENQWNIMLIVPDALKKDIAKYSEIQQARIQDSFSLLTFREWLHQINPEFENCLASPEEELKALQEAVKRTSQVRNINPRDIVYRDVLLYQCFVLDIENQNQTRNAVFKENQLQLKELAKIDKKFWLEGLLDKKSRLDIAIELKKNPSLAKFKSGNTLLIIDEAQDFMLYELQALLDCYKTWNKNNPENQIYVWLLGDLNQRIVPTDFNWGQLHLGNPISLEKNYRNSRNIIEFANQFWDLAKKLNKKFKGKYLPLPVSSENAFEVGEKVRVLKCDSRDDALIFLQQLARECQSKENKRYLLHDLANAVKVISHHNLDISDENLVILNAEDAKGREFEACVAVDLFAGTKEPSLEEAFQWYTLLTRARSRLLIVITPEELNRLNFSQHNYFENCLNIDSQLAISWITQLASDVDISKISNVKQRLLKRCETGHLYWDTYLALQLAGIEGDELYQWEKDAISCLKKHKNEDLKSELNNIYNTSLRCLLWRAMEFSWQAVIEALELQKTDFNEYERLLNSVAKDLEIKGLTYEAARVKARIREDKTYLTFPFWQEISKKSSSSQPLVTLLCEAFASRIENIFEKQDIKS</sequence>
<reference evidence="1 2" key="1">
    <citation type="submission" date="2017-06" db="EMBL/GenBank/DDBJ databases">
        <title>Genome sequencing of cyanobaciteial culture collection at National Institute for Environmental Studies (NIES).</title>
        <authorList>
            <person name="Hirose Y."/>
            <person name="Shimura Y."/>
            <person name="Fujisawa T."/>
            <person name="Nakamura Y."/>
            <person name="Kawachi M."/>
        </authorList>
    </citation>
    <scope>NUCLEOTIDE SEQUENCE [LARGE SCALE GENOMIC DNA]</scope>
    <source>
        <strain evidence="1 2">NIES-267</strain>
    </source>
</reference>
<dbReference type="EMBL" id="AP018227">
    <property type="protein sequence ID" value="BAY86252.1"/>
    <property type="molecule type" value="Genomic_DNA"/>
</dbReference>
<evidence type="ECO:0000313" key="1">
    <source>
        <dbReference type="EMBL" id="BAY86252.1"/>
    </source>
</evidence>
<keyword evidence="2" id="KW-1185">Reference proteome</keyword>
<proteinExistence type="predicted"/>
<protein>
    <recommendedName>
        <fullName evidence="3">DNA helicase</fullName>
    </recommendedName>
</protein>
<dbReference type="InterPro" id="IPR027417">
    <property type="entry name" value="P-loop_NTPase"/>
</dbReference>
<gene>
    <name evidence="1" type="ORF">NIES267_57580</name>
</gene>
<dbReference type="Gene3D" id="3.30.2310.20">
    <property type="entry name" value="RelE-like"/>
    <property type="match status" value="1"/>
</dbReference>
<organism evidence="1 2">
    <name type="scientific">Calothrix parasitica NIES-267</name>
    <dbReference type="NCBI Taxonomy" id="1973488"/>
    <lineage>
        <taxon>Bacteria</taxon>
        <taxon>Bacillati</taxon>
        <taxon>Cyanobacteriota</taxon>
        <taxon>Cyanophyceae</taxon>
        <taxon>Nostocales</taxon>
        <taxon>Calotrichaceae</taxon>
        <taxon>Calothrix</taxon>
    </lineage>
</organism>